<evidence type="ECO:0000256" key="2">
    <source>
        <dbReference type="ARBA" id="ARBA00010515"/>
    </source>
</evidence>
<dbReference type="InterPro" id="IPR002168">
    <property type="entry name" value="Lipase_GDXG_HIS_AS"/>
</dbReference>
<keyword evidence="3" id="KW-0719">Serine esterase</keyword>
<evidence type="ECO:0000313" key="8">
    <source>
        <dbReference type="Proteomes" id="UP001159363"/>
    </source>
</evidence>
<comment type="similarity">
    <text evidence="1">Belongs to the type-B carboxylesterase/lipase family.</text>
</comment>
<protein>
    <recommendedName>
        <fullName evidence="6">Carboxylesterase type B domain-containing protein</fullName>
    </recommendedName>
</protein>
<dbReference type="Pfam" id="PF00135">
    <property type="entry name" value="COesterase"/>
    <property type="match status" value="1"/>
</dbReference>
<name>A0ABQ9GZD9_9NEOP</name>
<dbReference type="InterPro" id="IPR029058">
    <property type="entry name" value="AB_hydrolase_fold"/>
</dbReference>
<dbReference type="PANTHER" id="PTHR43142">
    <property type="entry name" value="CARBOXYLIC ESTER HYDROLASE"/>
    <property type="match status" value="1"/>
</dbReference>
<evidence type="ECO:0000259" key="6">
    <source>
        <dbReference type="Pfam" id="PF00135"/>
    </source>
</evidence>
<evidence type="ECO:0000256" key="4">
    <source>
        <dbReference type="ARBA" id="ARBA00022801"/>
    </source>
</evidence>
<feature type="domain" description="Carboxylesterase type B" evidence="6">
    <location>
        <begin position="19"/>
        <end position="67"/>
    </location>
</feature>
<accession>A0ABQ9GZD9</accession>
<evidence type="ECO:0000313" key="7">
    <source>
        <dbReference type="EMBL" id="KAJ8877377.1"/>
    </source>
</evidence>
<reference evidence="7 8" key="1">
    <citation type="submission" date="2023-02" db="EMBL/GenBank/DDBJ databases">
        <title>LHISI_Scaffold_Assembly.</title>
        <authorList>
            <person name="Stuart O.P."/>
            <person name="Cleave R."/>
            <person name="Magrath M.J.L."/>
            <person name="Mikheyev A.S."/>
        </authorList>
    </citation>
    <scope>NUCLEOTIDE SEQUENCE [LARGE SCALE GENOMIC DNA]</scope>
    <source>
        <strain evidence="7">Daus_M_001</strain>
        <tissue evidence="7">Leg muscle</tissue>
    </source>
</reference>
<comment type="similarity">
    <text evidence="2">Belongs to the 'GDXG' lipolytic enzyme family.</text>
</comment>
<keyword evidence="4" id="KW-0378">Hydrolase</keyword>
<organism evidence="7 8">
    <name type="scientific">Dryococelus australis</name>
    <dbReference type="NCBI Taxonomy" id="614101"/>
    <lineage>
        <taxon>Eukaryota</taxon>
        <taxon>Metazoa</taxon>
        <taxon>Ecdysozoa</taxon>
        <taxon>Arthropoda</taxon>
        <taxon>Hexapoda</taxon>
        <taxon>Insecta</taxon>
        <taxon>Pterygota</taxon>
        <taxon>Neoptera</taxon>
        <taxon>Polyneoptera</taxon>
        <taxon>Phasmatodea</taxon>
        <taxon>Verophasmatodea</taxon>
        <taxon>Anareolatae</taxon>
        <taxon>Phasmatidae</taxon>
        <taxon>Eurycanthinae</taxon>
        <taxon>Dryococelus</taxon>
    </lineage>
</organism>
<proteinExistence type="inferred from homology"/>
<gene>
    <name evidence="7" type="ORF">PR048_021831</name>
</gene>
<comment type="caution">
    <text evidence="7">The sequence shown here is derived from an EMBL/GenBank/DDBJ whole genome shotgun (WGS) entry which is preliminary data.</text>
</comment>
<evidence type="ECO:0000256" key="5">
    <source>
        <dbReference type="ARBA" id="ARBA00023180"/>
    </source>
</evidence>
<evidence type="ECO:0000256" key="3">
    <source>
        <dbReference type="ARBA" id="ARBA00022487"/>
    </source>
</evidence>
<dbReference type="EMBL" id="JARBHB010000008">
    <property type="protein sequence ID" value="KAJ8877377.1"/>
    <property type="molecule type" value="Genomic_DNA"/>
</dbReference>
<dbReference type="PROSITE" id="PS01173">
    <property type="entry name" value="LIPASE_GDXG_HIS"/>
    <property type="match status" value="1"/>
</dbReference>
<feature type="non-terminal residue" evidence="7">
    <location>
        <position position="68"/>
    </location>
</feature>
<dbReference type="Gene3D" id="3.40.50.1820">
    <property type="entry name" value="alpha/beta hydrolase"/>
    <property type="match status" value="1"/>
</dbReference>
<dbReference type="SUPFAM" id="SSF53474">
    <property type="entry name" value="alpha/beta-Hydrolases"/>
    <property type="match status" value="1"/>
</dbReference>
<keyword evidence="8" id="KW-1185">Reference proteome</keyword>
<sequence>MLGACCSAEMRTEQALPNNNSSSLKPVMVWIHGGGFIKGSGTTRGFGPDYLVDEGIVLVSINYRLGVI</sequence>
<dbReference type="PANTHER" id="PTHR43142:SF1">
    <property type="entry name" value="CARBOXYLIC ESTER HYDROLASE"/>
    <property type="match status" value="1"/>
</dbReference>
<dbReference type="Proteomes" id="UP001159363">
    <property type="component" value="Chromosome 7"/>
</dbReference>
<keyword evidence="5" id="KW-0325">Glycoprotein</keyword>
<dbReference type="InterPro" id="IPR002018">
    <property type="entry name" value="CarbesteraseB"/>
</dbReference>
<evidence type="ECO:0000256" key="1">
    <source>
        <dbReference type="ARBA" id="ARBA00005964"/>
    </source>
</evidence>